<comment type="catalytic activity">
    <reaction evidence="22">
        <text>oxidized [electron-transfer flavoprotein] + hexadecanoyl-CoA + H(+) = (2E)-hexadecenoyl-CoA + reduced [electron-transfer flavoprotein]</text>
        <dbReference type="Rhea" id="RHEA:43448"/>
        <dbReference type="Rhea" id="RHEA-COMP:10685"/>
        <dbReference type="Rhea" id="RHEA-COMP:10686"/>
        <dbReference type="ChEBI" id="CHEBI:15378"/>
        <dbReference type="ChEBI" id="CHEBI:57379"/>
        <dbReference type="ChEBI" id="CHEBI:57692"/>
        <dbReference type="ChEBI" id="CHEBI:58307"/>
        <dbReference type="ChEBI" id="CHEBI:61526"/>
    </reaction>
    <physiologicalReaction direction="left-to-right" evidence="22">
        <dbReference type="Rhea" id="RHEA:43449"/>
    </physiologicalReaction>
</comment>
<dbReference type="InterPro" id="IPR006091">
    <property type="entry name" value="Acyl-CoA_Oxase/DH_mid-dom"/>
</dbReference>
<evidence type="ECO:0000256" key="28">
    <source>
        <dbReference type="RuleBase" id="RU362125"/>
    </source>
</evidence>
<dbReference type="InterPro" id="IPR013786">
    <property type="entry name" value="AcylCoA_DH/ox_N"/>
</dbReference>
<evidence type="ECO:0000256" key="6">
    <source>
        <dbReference type="ARBA" id="ARBA00022630"/>
    </source>
</evidence>
<protein>
    <recommendedName>
        <fullName evidence="18">Very long-chain specific acyl-CoA dehydrogenase, mitochondrial</fullName>
        <ecNumber evidence="17">1.3.8.9</ecNumber>
    </recommendedName>
</protein>
<dbReference type="FunFam" id="2.40.110.10:FF:000006">
    <property type="entry name" value="very long-chain specific acyl-CoA dehydrogenase, mitochondrial"/>
    <property type="match status" value="1"/>
</dbReference>
<feature type="domain" description="ACAD9/ACADV-like C-terminal" evidence="32">
    <location>
        <begin position="494"/>
        <end position="611"/>
    </location>
</feature>
<dbReference type="Gene3D" id="2.40.110.10">
    <property type="entry name" value="Butyryl-CoA Dehydrogenase, subunit A, domain 2"/>
    <property type="match status" value="1"/>
</dbReference>
<evidence type="ECO:0000313" key="36">
    <source>
        <dbReference type="Proteomes" id="UP001549921"/>
    </source>
</evidence>
<keyword evidence="14" id="KW-0443">Lipid metabolism</keyword>
<comment type="cofactor">
    <cofactor evidence="1 28">
        <name>FAD</name>
        <dbReference type="ChEBI" id="CHEBI:57692"/>
    </cofactor>
</comment>
<evidence type="ECO:0000256" key="2">
    <source>
        <dbReference type="ARBA" id="ARBA00004637"/>
    </source>
</evidence>
<keyword evidence="7" id="KW-0999">Mitochondrion inner membrane</keyword>
<sequence length="621" mass="66154">MKGGKLLINANRCVSGKLLPLYSVRGAASKAQARPAARESGSFTLNLFRGRFETAQVFPYPDPLSADQRQTLQELVPPVEKFFQEVNDPAKNDADAQIEENTLAGLWELGAFGLQVPGELGGLGLNNTQYARLVEVVGAHDLGVGITLGAHQSIGFKGILLFGTPEQKQQYLSRVTAGEYAAFCLTEPSSGSDAGSIKTRAVLAPDGEHFILNGSKIWISNGGIAEIMTVFAQTPIEKDGKTVDKVTAFIVERSFGGVSSGPPENKMGIKCSNTAEVYFEDVKVPKRCVLGGLGNGFKVAMNILNNGRFGMGAALAGTQRAALAKAAEHAATRTQFGKRLIEFGTIQEKLARMAMLQYVTESLAYMVSGNMDSGAQDYHLEAAISKVFASDSAWTVVDEAIQVMGGMGYMKATGLERVLRDLRIFRIFEGTNDILRLFVALTGIQFAGSHLQELQRAFKNPTAHLGLIFSEAGRRASAAVGLARGPDLAPHVAPDLRPHADELAKLVAEYGRVVEGVLVAHGRGVVDRQFQLNRLASAAIDAYTTAVVLSRASRAARSSLPAAAHEARLASAWAEEALARAPGLLAAARAPKDLKHYDLLARIGSDVAADGGQASVNPLNI</sequence>
<evidence type="ECO:0000256" key="17">
    <source>
        <dbReference type="ARBA" id="ARBA00039034"/>
    </source>
</evidence>
<keyword evidence="10" id="KW-0276">Fatty acid metabolism</keyword>
<accession>A0ABD0TQP8</accession>
<comment type="catalytic activity">
    <reaction evidence="25">
        <text>a very-long-chain 2,3-saturated fatty acyl-CoA + oxidized [electron-transfer flavoprotein] + H(+) = a very-long-chain (2E)-enoyl-CoA + reduced [electron-transfer flavoprotein]</text>
        <dbReference type="Rhea" id="RHEA:19181"/>
        <dbReference type="Rhea" id="RHEA-COMP:10685"/>
        <dbReference type="Rhea" id="RHEA-COMP:10686"/>
        <dbReference type="ChEBI" id="CHEBI:15378"/>
        <dbReference type="ChEBI" id="CHEBI:57692"/>
        <dbReference type="ChEBI" id="CHEBI:58307"/>
        <dbReference type="ChEBI" id="CHEBI:83724"/>
        <dbReference type="ChEBI" id="CHEBI:83728"/>
        <dbReference type="EC" id="1.3.8.9"/>
    </reaction>
    <physiologicalReaction direction="left-to-right" evidence="25">
        <dbReference type="Rhea" id="RHEA:19182"/>
    </physiologicalReaction>
</comment>
<comment type="catalytic activity">
    <reaction evidence="27">
        <text>octadecanoyl-CoA + oxidized [electron-transfer flavoprotein] + H(+) = (2E)-octadecenoyl-CoA + reduced [electron-transfer flavoprotein]</text>
        <dbReference type="Rhea" id="RHEA:47240"/>
        <dbReference type="Rhea" id="RHEA-COMP:10685"/>
        <dbReference type="Rhea" id="RHEA-COMP:10686"/>
        <dbReference type="ChEBI" id="CHEBI:15378"/>
        <dbReference type="ChEBI" id="CHEBI:57394"/>
        <dbReference type="ChEBI" id="CHEBI:57692"/>
        <dbReference type="ChEBI" id="CHEBI:58307"/>
        <dbReference type="ChEBI" id="CHEBI:71412"/>
    </reaction>
    <physiologicalReaction direction="left-to-right" evidence="27">
        <dbReference type="Rhea" id="RHEA:47241"/>
    </physiologicalReaction>
</comment>
<organism evidence="33 36">
    <name type="scientific">Loxostege sticticalis</name>
    <name type="common">Beet webworm moth</name>
    <dbReference type="NCBI Taxonomy" id="481309"/>
    <lineage>
        <taxon>Eukaryota</taxon>
        <taxon>Metazoa</taxon>
        <taxon>Ecdysozoa</taxon>
        <taxon>Arthropoda</taxon>
        <taxon>Hexapoda</taxon>
        <taxon>Insecta</taxon>
        <taxon>Pterygota</taxon>
        <taxon>Neoptera</taxon>
        <taxon>Endopterygota</taxon>
        <taxon>Lepidoptera</taxon>
        <taxon>Glossata</taxon>
        <taxon>Ditrysia</taxon>
        <taxon>Pyraloidea</taxon>
        <taxon>Crambidae</taxon>
        <taxon>Pyraustinae</taxon>
        <taxon>Loxostege</taxon>
    </lineage>
</organism>
<evidence type="ECO:0000256" key="12">
    <source>
        <dbReference type="ARBA" id="ARBA00022990"/>
    </source>
</evidence>
<evidence type="ECO:0000256" key="15">
    <source>
        <dbReference type="ARBA" id="ARBA00023128"/>
    </source>
</evidence>
<keyword evidence="8" id="KW-0702">S-nitrosylation</keyword>
<keyword evidence="15" id="KW-0496">Mitochondrion</keyword>
<comment type="subcellular location">
    <subcellularLocation>
        <location evidence="2">Mitochondrion inner membrane</location>
        <topology evidence="2">Peripheral membrane protein</topology>
    </subcellularLocation>
</comment>
<dbReference type="PANTHER" id="PTHR43884">
    <property type="entry name" value="ACYL-COA DEHYDROGENASE"/>
    <property type="match status" value="1"/>
</dbReference>
<keyword evidence="11" id="KW-0809">Transit peptide</keyword>
<dbReference type="PANTHER" id="PTHR43884:SF11">
    <property type="entry name" value="VERY LONG-CHAIN SPECIFIC ACYL-COA DEHYDROGENASE, MITOCHONDRIAL"/>
    <property type="match status" value="1"/>
</dbReference>
<evidence type="ECO:0000256" key="7">
    <source>
        <dbReference type="ARBA" id="ARBA00022792"/>
    </source>
</evidence>
<dbReference type="Gene3D" id="1.20.140.10">
    <property type="entry name" value="Butyryl-CoA Dehydrogenase, subunit A, domain 3"/>
    <property type="match status" value="2"/>
</dbReference>
<comment type="catalytic activity">
    <reaction evidence="26">
        <text>eicosanoyl-CoA + oxidized [electron-transfer flavoprotein] + H(+) = (2E)-eicosenoyl-CoA + reduced [electron-transfer flavoprotein]</text>
        <dbReference type="Rhea" id="RHEA:47236"/>
        <dbReference type="Rhea" id="RHEA-COMP:10685"/>
        <dbReference type="Rhea" id="RHEA-COMP:10686"/>
        <dbReference type="ChEBI" id="CHEBI:15378"/>
        <dbReference type="ChEBI" id="CHEBI:57380"/>
        <dbReference type="ChEBI" id="CHEBI:57692"/>
        <dbReference type="ChEBI" id="CHEBI:58307"/>
        <dbReference type="ChEBI" id="CHEBI:74691"/>
    </reaction>
    <physiologicalReaction direction="left-to-right" evidence="26">
        <dbReference type="Rhea" id="RHEA:47237"/>
    </physiologicalReaction>
</comment>
<evidence type="ECO:0000256" key="18">
    <source>
        <dbReference type="ARBA" id="ARBA00040902"/>
    </source>
</evidence>
<dbReference type="InterPro" id="IPR036250">
    <property type="entry name" value="AcylCo_DH-like_C"/>
</dbReference>
<dbReference type="InterPro" id="IPR006089">
    <property type="entry name" value="Acyl-CoA_DH_CS"/>
</dbReference>
<evidence type="ECO:0000259" key="30">
    <source>
        <dbReference type="Pfam" id="PF02770"/>
    </source>
</evidence>
<dbReference type="GO" id="GO:0017099">
    <property type="term" value="F:very-long-chain fatty acyl-CoA dehydrogenase activity"/>
    <property type="evidence" value="ECO:0007669"/>
    <property type="project" value="UniProtKB-EC"/>
</dbReference>
<evidence type="ECO:0000256" key="22">
    <source>
        <dbReference type="ARBA" id="ARBA00047916"/>
    </source>
</evidence>
<dbReference type="PROSITE" id="PS00072">
    <property type="entry name" value="ACYL_COA_DH_1"/>
    <property type="match status" value="1"/>
</dbReference>
<dbReference type="EMBL" id="JBEDNZ010000002">
    <property type="protein sequence ID" value="KAL0851656.1"/>
    <property type="molecule type" value="Genomic_DNA"/>
</dbReference>
<evidence type="ECO:0000259" key="32">
    <source>
        <dbReference type="Pfam" id="PF21343"/>
    </source>
</evidence>
<dbReference type="SUPFAM" id="SSF56645">
    <property type="entry name" value="Acyl-CoA dehydrogenase NM domain-like"/>
    <property type="match status" value="1"/>
</dbReference>
<dbReference type="Pfam" id="PF00441">
    <property type="entry name" value="Acyl-CoA_dh_1"/>
    <property type="match status" value="1"/>
</dbReference>
<evidence type="ECO:0000313" key="33">
    <source>
        <dbReference type="EMBL" id="KAL0851656.1"/>
    </source>
</evidence>
<dbReference type="InterPro" id="IPR009075">
    <property type="entry name" value="AcylCo_DH/oxidase_C"/>
</dbReference>
<dbReference type="FunFam" id="1.10.540.10:FF:000001">
    <property type="entry name" value="Very long-chain-specific acyl-CoA dehydrogenase, mitochondrial"/>
    <property type="match status" value="1"/>
</dbReference>
<dbReference type="InterPro" id="IPR037069">
    <property type="entry name" value="AcylCoA_DH/ox_N_sf"/>
</dbReference>
<comment type="pathway">
    <text evidence="3">Lipid metabolism; mitochondrial fatty acid beta-oxidation.</text>
</comment>
<dbReference type="InterPro" id="IPR009100">
    <property type="entry name" value="AcylCoA_DH/oxidase_NM_dom_sf"/>
</dbReference>
<evidence type="ECO:0000256" key="25">
    <source>
        <dbReference type="ARBA" id="ARBA00049050"/>
    </source>
</evidence>
<evidence type="ECO:0000256" key="16">
    <source>
        <dbReference type="ARBA" id="ARBA00023136"/>
    </source>
</evidence>
<comment type="function">
    <text evidence="19">Very long-chain specific acyl-CoA dehydrogenase is one of the acyl-CoA dehydrogenases that catalyze the first step of mitochondrial fatty acid beta-oxidation, an aerobic process breaking down fatty acids into acetyl-CoA and allowing the production of energy from fats. The first step of fatty acid beta-oxidation consists in the removal of one hydrogen from C-2 and C-3 of the straight-chain fatty acyl-CoA thioester, resulting in the formation of trans-2-enoyl-CoA. Among the different mitochondrial acyl-CoA dehydrogenases, very long-chain specific acyl-CoA dehydrogenase acts specifically on acyl-CoAs with saturated 12 to 24 carbons long primary chains.</text>
</comment>
<evidence type="ECO:0000256" key="27">
    <source>
        <dbReference type="ARBA" id="ARBA00049224"/>
    </source>
</evidence>
<dbReference type="Gene3D" id="1.10.540.10">
    <property type="entry name" value="Acyl-CoA dehydrogenase/oxidase, N-terminal domain"/>
    <property type="match status" value="1"/>
</dbReference>
<dbReference type="InterPro" id="IPR049448">
    <property type="entry name" value="ACAD9/ACADV-like_C"/>
</dbReference>
<feature type="domain" description="Acyl-CoA dehydrogenase/oxidase C-terminal" evidence="29">
    <location>
        <begin position="294"/>
        <end position="440"/>
    </location>
</feature>
<evidence type="ECO:0000256" key="21">
    <source>
        <dbReference type="ARBA" id="ARBA00047893"/>
    </source>
</evidence>
<comment type="caution">
    <text evidence="33">The sequence shown here is derived from an EMBL/GenBank/DDBJ whole genome shotgun (WGS) entry which is preliminary data.</text>
</comment>
<evidence type="ECO:0000256" key="23">
    <source>
        <dbReference type="ARBA" id="ARBA00048086"/>
    </source>
</evidence>
<comment type="similarity">
    <text evidence="4 28">Belongs to the acyl-CoA dehydrogenase family.</text>
</comment>
<keyword evidence="5" id="KW-0597">Phosphoprotein</keyword>
<keyword evidence="16" id="KW-0472">Membrane</keyword>
<evidence type="ECO:0000256" key="3">
    <source>
        <dbReference type="ARBA" id="ARBA00005198"/>
    </source>
</evidence>
<keyword evidence="35" id="KW-1185">Reference proteome</keyword>
<evidence type="ECO:0000256" key="11">
    <source>
        <dbReference type="ARBA" id="ARBA00022946"/>
    </source>
</evidence>
<name>A0ABD0TQP8_LOXSC</name>
<comment type="catalytic activity">
    <reaction evidence="23">
        <text>tetracosanoyl-CoA + oxidized [electron-transfer flavoprotein] + H(+) = (2E)-tetracosenoyl-CoA + reduced [electron-transfer flavoprotein]</text>
        <dbReference type="Rhea" id="RHEA:47232"/>
        <dbReference type="Rhea" id="RHEA-COMP:10685"/>
        <dbReference type="Rhea" id="RHEA-COMP:10686"/>
        <dbReference type="ChEBI" id="CHEBI:15378"/>
        <dbReference type="ChEBI" id="CHEBI:57692"/>
        <dbReference type="ChEBI" id="CHEBI:58307"/>
        <dbReference type="ChEBI" id="CHEBI:65052"/>
        <dbReference type="ChEBI" id="CHEBI:74693"/>
    </reaction>
    <physiologicalReaction direction="left-to-right" evidence="23">
        <dbReference type="Rhea" id="RHEA:47233"/>
    </physiologicalReaction>
</comment>
<evidence type="ECO:0000256" key="26">
    <source>
        <dbReference type="ARBA" id="ARBA00049140"/>
    </source>
</evidence>
<dbReference type="InterPro" id="IPR046373">
    <property type="entry name" value="Acyl-CoA_Oxase/DH_mid-dom_sf"/>
</dbReference>
<dbReference type="Pfam" id="PF21343">
    <property type="entry name" value="ACAD9-ACADV_C"/>
    <property type="match status" value="1"/>
</dbReference>
<evidence type="ECO:0000256" key="14">
    <source>
        <dbReference type="ARBA" id="ARBA00023098"/>
    </source>
</evidence>
<comment type="subunit">
    <text evidence="20">Homodimer. Homodimerizes after import into the mitochondrion.</text>
</comment>
<evidence type="ECO:0000256" key="1">
    <source>
        <dbReference type="ARBA" id="ARBA00001974"/>
    </source>
</evidence>
<dbReference type="GO" id="GO:0006631">
    <property type="term" value="P:fatty acid metabolic process"/>
    <property type="evidence" value="ECO:0007669"/>
    <property type="project" value="UniProtKB-KW"/>
</dbReference>
<dbReference type="GO" id="GO:0005743">
    <property type="term" value="C:mitochondrial inner membrane"/>
    <property type="evidence" value="ECO:0007669"/>
    <property type="project" value="UniProtKB-SubCell"/>
</dbReference>
<feature type="domain" description="Acyl-CoA dehydrogenase/oxidase N-terminal" evidence="31">
    <location>
        <begin position="73"/>
        <end position="179"/>
    </location>
</feature>
<evidence type="ECO:0000313" key="34">
    <source>
        <dbReference type="EMBL" id="KAL0902026.1"/>
    </source>
</evidence>
<dbReference type="EC" id="1.3.8.9" evidence="17"/>
<feature type="domain" description="Acyl-CoA oxidase/dehydrogenase middle" evidence="30">
    <location>
        <begin position="182"/>
        <end position="282"/>
    </location>
</feature>
<evidence type="ECO:0000256" key="8">
    <source>
        <dbReference type="ARBA" id="ARBA00022799"/>
    </source>
</evidence>
<reference evidence="35 36" key="1">
    <citation type="submission" date="2024-06" db="EMBL/GenBank/DDBJ databases">
        <title>A chromosome-level genome assembly of beet webworm, Loxostege sticticalis.</title>
        <authorList>
            <person name="Zhang Y."/>
        </authorList>
    </citation>
    <scope>NUCLEOTIDE SEQUENCE [LARGE SCALE GENOMIC DNA]</scope>
    <source>
        <strain evidence="34">AQ026</strain>
        <strain evidence="33">AQ028</strain>
        <tissue evidence="33">Male pupae</tissue>
        <tissue evidence="34">Whole body</tissue>
    </source>
</reference>
<dbReference type="FunFam" id="1.20.140.10:FF:000008">
    <property type="entry name" value="acyl-CoA dehydrogenase family member 9, mitochondrial"/>
    <property type="match status" value="1"/>
</dbReference>
<dbReference type="SUPFAM" id="SSF47203">
    <property type="entry name" value="Acyl-CoA dehydrogenase C-terminal domain-like"/>
    <property type="match status" value="1"/>
</dbReference>
<keyword evidence="9 28" id="KW-0274">FAD</keyword>
<keyword evidence="6 28" id="KW-0285">Flavoprotein</keyword>
<evidence type="ECO:0000256" key="9">
    <source>
        <dbReference type="ARBA" id="ARBA00022827"/>
    </source>
</evidence>
<dbReference type="Proteomes" id="UP001549920">
    <property type="component" value="Unassembled WGS sequence"/>
</dbReference>
<evidence type="ECO:0000256" key="19">
    <source>
        <dbReference type="ARBA" id="ARBA00045422"/>
    </source>
</evidence>
<evidence type="ECO:0000256" key="24">
    <source>
        <dbReference type="ARBA" id="ARBA00049038"/>
    </source>
</evidence>
<evidence type="ECO:0000259" key="31">
    <source>
        <dbReference type="Pfam" id="PF02771"/>
    </source>
</evidence>
<evidence type="ECO:0000313" key="35">
    <source>
        <dbReference type="Proteomes" id="UP001549920"/>
    </source>
</evidence>
<keyword evidence="13 28" id="KW-0560">Oxidoreductase</keyword>
<proteinExistence type="inferred from homology"/>
<gene>
    <name evidence="34" type="ORF">ABMA27_007154</name>
    <name evidence="33" type="ORF">ABMA28_007428</name>
</gene>
<dbReference type="Pfam" id="PF02771">
    <property type="entry name" value="Acyl-CoA_dh_N"/>
    <property type="match status" value="1"/>
</dbReference>
<comment type="catalytic activity">
    <reaction evidence="24">
        <text>tetradecanoyl-CoA + oxidized [electron-transfer flavoprotein] + H(+) = (2E)-tetradecenoyl-CoA + reduced [electron-transfer flavoprotein]</text>
        <dbReference type="Rhea" id="RHEA:47316"/>
        <dbReference type="Rhea" id="RHEA-COMP:10685"/>
        <dbReference type="Rhea" id="RHEA-COMP:10686"/>
        <dbReference type="ChEBI" id="CHEBI:15378"/>
        <dbReference type="ChEBI" id="CHEBI:57385"/>
        <dbReference type="ChEBI" id="CHEBI:57692"/>
        <dbReference type="ChEBI" id="CHEBI:58307"/>
        <dbReference type="ChEBI" id="CHEBI:61405"/>
    </reaction>
    <physiologicalReaction direction="left-to-right" evidence="24">
        <dbReference type="Rhea" id="RHEA:47317"/>
    </physiologicalReaction>
</comment>
<evidence type="ECO:0000259" key="29">
    <source>
        <dbReference type="Pfam" id="PF00441"/>
    </source>
</evidence>
<evidence type="ECO:0000256" key="20">
    <source>
        <dbReference type="ARBA" id="ARBA00046812"/>
    </source>
</evidence>
<keyword evidence="12" id="KW-0007">Acetylation</keyword>
<comment type="catalytic activity">
    <reaction evidence="21">
        <text>dodecanoyl-CoA + oxidized [electron-transfer flavoprotein] + H(+) = (2E)-dodecenoyl-CoA + reduced [electron-transfer flavoprotein]</text>
        <dbReference type="Rhea" id="RHEA:47296"/>
        <dbReference type="Rhea" id="RHEA-COMP:10685"/>
        <dbReference type="Rhea" id="RHEA-COMP:10686"/>
        <dbReference type="ChEBI" id="CHEBI:15378"/>
        <dbReference type="ChEBI" id="CHEBI:57330"/>
        <dbReference type="ChEBI" id="CHEBI:57375"/>
        <dbReference type="ChEBI" id="CHEBI:57692"/>
        <dbReference type="ChEBI" id="CHEBI:58307"/>
    </reaction>
    <physiologicalReaction direction="left-to-right" evidence="21">
        <dbReference type="Rhea" id="RHEA:47297"/>
    </physiologicalReaction>
</comment>
<dbReference type="CDD" id="cd01161">
    <property type="entry name" value="VLCAD"/>
    <property type="match status" value="1"/>
</dbReference>
<evidence type="ECO:0000256" key="4">
    <source>
        <dbReference type="ARBA" id="ARBA00009347"/>
    </source>
</evidence>
<dbReference type="Proteomes" id="UP001549921">
    <property type="component" value="Unassembled WGS sequence"/>
</dbReference>
<evidence type="ECO:0000256" key="10">
    <source>
        <dbReference type="ARBA" id="ARBA00022832"/>
    </source>
</evidence>
<dbReference type="AlphaFoldDB" id="A0ABD0TQP8"/>
<evidence type="ECO:0000256" key="5">
    <source>
        <dbReference type="ARBA" id="ARBA00022553"/>
    </source>
</evidence>
<evidence type="ECO:0000256" key="13">
    <source>
        <dbReference type="ARBA" id="ARBA00023002"/>
    </source>
</evidence>
<dbReference type="Pfam" id="PF02770">
    <property type="entry name" value="Acyl-CoA_dh_M"/>
    <property type="match status" value="1"/>
</dbReference>
<dbReference type="EMBL" id="JBEUOH010000002">
    <property type="protein sequence ID" value="KAL0902026.1"/>
    <property type="molecule type" value="Genomic_DNA"/>
</dbReference>